<reference evidence="3 4" key="2">
    <citation type="submission" date="2024-07" db="EMBL/GenBank/DDBJ databases">
        <authorList>
            <person name="Akdeniz Z."/>
        </authorList>
    </citation>
    <scope>NUCLEOTIDE SEQUENCE [LARGE SCALE GENOMIC DNA]</scope>
</reference>
<keyword evidence="4" id="KW-1185">Reference proteome</keyword>
<evidence type="ECO:0000313" key="3">
    <source>
        <dbReference type="EMBL" id="CAL5979319.1"/>
    </source>
</evidence>
<keyword evidence="1" id="KW-0175">Coiled coil</keyword>
<organism evidence="2">
    <name type="scientific">Hexamita inflata</name>
    <dbReference type="NCBI Taxonomy" id="28002"/>
    <lineage>
        <taxon>Eukaryota</taxon>
        <taxon>Metamonada</taxon>
        <taxon>Diplomonadida</taxon>
        <taxon>Hexamitidae</taxon>
        <taxon>Hexamitinae</taxon>
        <taxon>Hexamita</taxon>
    </lineage>
</organism>
<evidence type="ECO:0000313" key="4">
    <source>
        <dbReference type="Proteomes" id="UP001642409"/>
    </source>
</evidence>
<proteinExistence type="predicted"/>
<feature type="coiled-coil region" evidence="1">
    <location>
        <begin position="338"/>
        <end position="397"/>
    </location>
</feature>
<gene>
    <name evidence="2" type="ORF">HINF_LOCUS43279</name>
    <name evidence="3" type="ORF">HINF_LOCUS5466</name>
</gene>
<dbReference type="EMBL" id="CAXDID020000010">
    <property type="protein sequence ID" value="CAL5979319.1"/>
    <property type="molecule type" value="Genomic_DNA"/>
</dbReference>
<evidence type="ECO:0000256" key="1">
    <source>
        <dbReference type="SAM" id="Coils"/>
    </source>
</evidence>
<comment type="caution">
    <text evidence="2">The sequence shown here is derived from an EMBL/GenBank/DDBJ whole genome shotgun (WGS) entry which is preliminary data.</text>
</comment>
<name>A0AA86QAM6_9EUKA</name>
<sequence>MKFILFIITIQSHVVYDQQSNVKSSESIASAVSCKKQLFYNNEIVQYCEKHKSLSSVSQSGQFTYSHDSPIFNSLYTEKAQDVTLNFTVNFRNLPQFALFGIMSQISIEDSNISVNIPQQLEAGALVCFQCALNASSSSFAFSASGQNVSGLVMTAQVYLKLDFVLVQARLRGNSGGLAFSSTQTAFSLSSCNVSCYLMEGPTRGAIIGSVLDITFIADDVLLCVNDNIPSFGTGVVSIQGSIANNCNLCGDAHFAYGLCLKSLDFGELRQNSLVCSESFAFDGQVCSCPLGLILNVSKCVNLLEVSSELLETSFTLYQELNQKVSYTYLQGQISDITAQLQSDKDELKTEVESIKNECEDSKKQLSQTITGLQQQITELQQTVMQLKAEKENYFTKEEIQQMIKPLLCPVGAKIVDGSCTCPELAVVTNGMCTCPPYSFVIDDKCQCGQYATMTKYGCECRDDLQMQPNGVCVCSNPSQVVIDDMCQCPVKGQILNGICQCQDGAAIVNNECQCPIDSVTVNNGPMTYCKCPDSLPQNISGRCCPTFAEISGNSCKCPENSIISGNSCKCDSNAFTFSTSNGIIVCQVCPSGSSPDAEQTTCVCPGNGVYTPANKSCAACGPNSTVQNNICVCNSNSYQTGNISGYLTCFTCPVGSVSNNVTQTCDCIGNYFYNVVTHLCTYCGDNTVISNNLCACNANAYLTLNTSGVLTCFLCPVNSIPNSLAYTCICNGINFYSSLDNTCKACGANTNIADNLCACNTDSYLTSNSSGVLTCVQCPVGISDINALQTSCICKNNFFYSPTGNNCIACPTGSTVVNNICSCNSMSYTVSVVGNVMNCFACPTGSTPNNVTKTCACDTNLQFYSSGNNTCTNCPANSVTIDNICTCNVIKYQYMNNSICVCYDAVNTQVINNECVCKVQYQYIQMAIATPACWCPWNCSNIISNACNIYWNGPNYFIQAGGYNASTSLCKPCPSGMTPTADKSSCVCSTMNSYFNATANSGVGACYCPYGSTNSSNSCNCPAGTSIQNISSVPMCVCDTKFAYLSSNTCVCPTDSTNISNVCTCPSGMTIETATQKCKCTAQFTLSNGTLFPFSFYGQITSTIKGCCSSDVDYSGQSIIYYTCQNGGALSYSSNRPYVCLNQECQPYIATGCKAGVWVPATVVGPRNAFLNQEEE</sequence>
<evidence type="ECO:0000313" key="2">
    <source>
        <dbReference type="EMBL" id="CAI9955634.1"/>
    </source>
</evidence>
<accession>A0AA86QAM6</accession>
<dbReference type="Proteomes" id="UP001642409">
    <property type="component" value="Unassembled WGS sequence"/>
</dbReference>
<protein>
    <submittedName>
        <fullName evidence="2">Uncharacterized protein</fullName>
    </submittedName>
</protein>
<reference evidence="2" key="1">
    <citation type="submission" date="2023-06" db="EMBL/GenBank/DDBJ databases">
        <authorList>
            <person name="Kurt Z."/>
        </authorList>
    </citation>
    <scope>NUCLEOTIDE SEQUENCE</scope>
</reference>
<dbReference type="EMBL" id="CATOUU010000865">
    <property type="protein sequence ID" value="CAI9955634.1"/>
    <property type="molecule type" value="Genomic_DNA"/>
</dbReference>
<dbReference type="AlphaFoldDB" id="A0AA86QAM6"/>